<proteinExistence type="predicted"/>
<dbReference type="Pfam" id="PF00240">
    <property type="entry name" value="ubiquitin"/>
    <property type="match status" value="1"/>
</dbReference>
<evidence type="ECO:0000256" key="2">
    <source>
        <dbReference type="ARBA" id="ARBA00004514"/>
    </source>
</evidence>
<comment type="caution">
    <text evidence="14">The sequence shown here is derived from an EMBL/GenBank/DDBJ whole genome shotgun (WGS) entry which is preliminary data.</text>
</comment>
<feature type="region of interest" description="Disordered" evidence="12">
    <location>
        <begin position="1137"/>
        <end position="1193"/>
    </location>
</feature>
<dbReference type="AlphaFoldDB" id="A0A9Q0XLW4"/>
<evidence type="ECO:0000256" key="7">
    <source>
        <dbReference type="ARBA" id="ARBA00022703"/>
    </source>
</evidence>
<evidence type="ECO:0000256" key="6">
    <source>
        <dbReference type="ARBA" id="ARBA00022525"/>
    </source>
</evidence>
<protein>
    <recommendedName>
        <fullName evidence="11">BCL2-associated athanogene 6</fullName>
    </recommendedName>
</protein>
<name>A0A9Q0XLW4_9SAUR</name>
<dbReference type="OrthoDB" id="1885901at2759"/>
<feature type="region of interest" description="Disordered" evidence="12">
    <location>
        <begin position="537"/>
        <end position="563"/>
    </location>
</feature>
<comment type="subcellular location">
    <subcellularLocation>
        <location evidence="2">Cytoplasm</location>
        <location evidence="2">Cytosol</location>
    </subcellularLocation>
    <subcellularLocation>
        <location evidence="1">Nucleus</location>
    </subcellularLocation>
    <subcellularLocation>
        <location evidence="3">Secreted</location>
        <location evidence="3">Extracellular exosome</location>
    </subcellularLocation>
</comment>
<dbReference type="Gene3D" id="3.10.20.90">
    <property type="entry name" value="Phosphatidylinositol 3-kinase Catalytic Subunit, Chain A, domain 1"/>
    <property type="match status" value="1"/>
</dbReference>
<dbReference type="GO" id="GO:0006915">
    <property type="term" value="P:apoptotic process"/>
    <property type="evidence" value="ECO:0007669"/>
    <property type="project" value="UniProtKB-KW"/>
</dbReference>
<dbReference type="GO" id="GO:0036503">
    <property type="term" value="P:ERAD pathway"/>
    <property type="evidence" value="ECO:0007669"/>
    <property type="project" value="TreeGrafter"/>
</dbReference>
<keyword evidence="9" id="KW-0143">Chaperone</keyword>
<dbReference type="GO" id="GO:0005634">
    <property type="term" value="C:nucleus"/>
    <property type="evidence" value="ECO:0007669"/>
    <property type="project" value="UniProtKB-SubCell"/>
</dbReference>
<evidence type="ECO:0000256" key="12">
    <source>
        <dbReference type="SAM" id="MobiDB-lite"/>
    </source>
</evidence>
<dbReference type="FunFam" id="3.10.20.90:FF:000041">
    <property type="entry name" value="large proline-rich protein BAG6 isoform X1"/>
    <property type="match status" value="1"/>
</dbReference>
<evidence type="ECO:0000313" key="15">
    <source>
        <dbReference type="Proteomes" id="UP001142489"/>
    </source>
</evidence>
<feature type="compositionally biased region" description="Low complexity" evidence="12">
    <location>
        <begin position="587"/>
        <end position="632"/>
    </location>
</feature>
<feature type="region of interest" description="Disordered" evidence="12">
    <location>
        <begin position="703"/>
        <end position="753"/>
    </location>
</feature>
<feature type="domain" description="Ubiquitin-like" evidence="13">
    <location>
        <begin position="7"/>
        <end position="67"/>
    </location>
</feature>
<feature type="region of interest" description="Disordered" evidence="12">
    <location>
        <begin position="1019"/>
        <end position="1070"/>
    </location>
</feature>
<feature type="region of interest" description="Disordered" evidence="12">
    <location>
        <begin position="1085"/>
        <end position="1115"/>
    </location>
</feature>
<dbReference type="GO" id="GO:0005576">
    <property type="term" value="C:extracellular region"/>
    <property type="evidence" value="ECO:0007669"/>
    <property type="project" value="UniProtKB-SubCell"/>
</dbReference>
<dbReference type="InterPro" id="IPR029071">
    <property type="entry name" value="Ubiquitin-like_domsf"/>
</dbReference>
<sequence>MAEPESLEVMVKTLDSQTRTFTVEEEITVKEFKEHIAGSVSIPSEKQRLIYQGRVLQDDKKLKEYNVGGKVIHLVERAPPQTQSPSSGGPSGAGSSSVPPNGAGPRGAGPTVHDRNANSYVMVGTFNLPVSIMDPQQPTQSDGSSVDVHINMDQAPIQSEPRVRLVMAQHMLRDVQGILNRLEGHTNGQAPPAPDGETPSASPTERTPMEGVESEPPSEPTAAEETPPSETEPPPVAEAAAPNHPSPGEYVEVLAELRGVESRLQPFLQRYEEILGTAGSADYNNNTEGREEDQRIINLVGESLRLLGNTFVALSDLRCNLSCSAPRHLHVVRPMSHYTAPMVLQQAAIPIQINVGTTVTMTGNGTRAAQAGSEGSTAASQAAAPSGHSPAAAASPGASGPAEAGRPSEGTPPASSPGATPTQTQGSQTGHPRVIRISHQTVEPVVMMHMNIQDSGSQMGGSSSGGAPSAGTGGQAAHGPGMAGAAHMPLPSLPPEFMQAVAHQITQQAMAAAASAASGQQVPGFQSAPTRVVIARPSAPSARPTHPGSPQAPGQGGPSLGGNASLAQMISGLVGQLLMQPVIVAQGSSGTSSSATSSASSQATFSSSHSSSPPTASASAGTTNTATTAAGGSSAGAPGGPVPPGQPPTSAAELQFSQLLGNILGAAGSSMAGVAGVGSPTITVAMPGVPAFLQGMTDFLQATQMGTAPPHPPEPTPAAPPQPTASPPPPPQSGPEAPTAGTGGGGLRSGASADALPPEFFTSVVQGVLSSMMGSLSAQQGSTESIADFIQRLSGTSNIFEPGTEGALGFFGDLLSLICQNFSMVDMVMLVHEQFQPLQRIQPQLSQFFREEYLHGQEPTERNIRMATYNLINGLEEYIRESFASVRVQEGVDITRTNLEFLQEQFNRIATHILHCTDNTFGYRLLELCNQGLFECLALNLYCLRGEQAALTAVINDRIRRMSADMNPSLVSWLTTMMSMRLQVILEHMPVTEEQVLPYVRRVGDPPQPALEEPMDLQAAEQAPETLQRDSTASPAPATTAEEAMPQPRGEPEHEEPQPGEPPAPEAEPWAAAVPPEWVPIIREDIQSQRKLKQQPPLSDAYLSGMPAKRRKTMQGDGPQLLLSEAVNKAAKVAGVKPLTSPESLNRDLAEPALQEGYRQQLRSDLQKRLQADPSYSPQRFPNAQQAFVAEDS</sequence>
<dbReference type="SMART" id="SM00213">
    <property type="entry name" value="UBQ"/>
    <property type="match status" value="1"/>
</dbReference>
<keyword evidence="10" id="KW-0539">Nucleus</keyword>
<dbReference type="PROSITE" id="PS50053">
    <property type="entry name" value="UBIQUITIN_2"/>
    <property type="match status" value="1"/>
</dbReference>
<feature type="region of interest" description="Disordered" evidence="12">
    <location>
        <begin position="453"/>
        <end position="490"/>
    </location>
</feature>
<feature type="region of interest" description="Disordered" evidence="12">
    <location>
        <begin position="587"/>
        <end position="651"/>
    </location>
</feature>
<feature type="compositionally biased region" description="Low complexity" evidence="12">
    <location>
        <begin position="78"/>
        <end position="103"/>
    </location>
</feature>
<dbReference type="PANTHER" id="PTHR15204:SF0">
    <property type="entry name" value="LARGE PROLINE-RICH PROTEIN BAG6"/>
    <property type="match status" value="1"/>
</dbReference>
<evidence type="ECO:0000256" key="9">
    <source>
        <dbReference type="ARBA" id="ARBA00023186"/>
    </source>
</evidence>
<keyword evidence="8" id="KW-0156">Chromatin regulator</keyword>
<dbReference type="SUPFAM" id="SSF54236">
    <property type="entry name" value="Ubiquitin-like"/>
    <property type="match status" value="1"/>
</dbReference>
<evidence type="ECO:0000256" key="10">
    <source>
        <dbReference type="ARBA" id="ARBA00023242"/>
    </source>
</evidence>
<feature type="region of interest" description="Disordered" evidence="12">
    <location>
        <begin position="76"/>
        <end position="115"/>
    </location>
</feature>
<feature type="region of interest" description="Disordered" evidence="12">
    <location>
        <begin position="183"/>
        <end position="247"/>
    </location>
</feature>
<keyword evidence="5" id="KW-0963">Cytoplasm</keyword>
<dbReference type="GO" id="GO:0031593">
    <property type="term" value="F:polyubiquitin modification-dependent protein binding"/>
    <property type="evidence" value="ECO:0007669"/>
    <property type="project" value="TreeGrafter"/>
</dbReference>
<dbReference type="PANTHER" id="PTHR15204">
    <property type="entry name" value="LARGE PROLINE-RICH PROTEIN BAG6"/>
    <property type="match status" value="1"/>
</dbReference>
<evidence type="ECO:0000313" key="14">
    <source>
        <dbReference type="EMBL" id="KAJ7317365.1"/>
    </source>
</evidence>
<organism evidence="14 15">
    <name type="scientific">Phrynocephalus forsythii</name>
    <dbReference type="NCBI Taxonomy" id="171643"/>
    <lineage>
        <taxon>Eukaryota</taxon>
        <taxon>Metazoa</taxon>
        <taxon>Chordata</taxon>
        <taxon>Craniata</taxon>
        <taxon>Vertebrata</taxon>
        <taxon>Euteleostomi</taxon>
        <taxon>Lepidosauria</taxon>
        <taxon>Squamata</taxon>
        <taxon>Bifurcata</taxon>
        <taxon>Unidentata</taxon>
        <taxon>Episquamata</taxon>
        <taxon>Toxicofera</taxon>
        <taxon>Iguania</taxon>
        <taxon>Acrodonta</taxon>
        <taxon>Agamidae</taxon>
        <taxon>Agaminae</taxon>
        <taxon>Phrynocephalus</taxon>
    </lineage>
</organism>
<feature type="compositionally biased region" description="Pro residues" evidence="12">
    <location>
        <begin position="709"/>
        <end position="733"/>
    </location>
</feature>
<feature type="compositionally biased region" description="Low complexity" evidence="12">
    <location>
        <begin position="477"/>
        <end position="489"/>
    </location>
</feature>
<dbReference type="Proteomes" id="UP001142489">
    <property type="component" value="Unassembled WGS sequence"/>
</dbReference>
<dbReference type="CDD" id="cd01809">
    <property type="entry name" value="Ubl_BAG6"/>
    <property type="match status" value="1"/>
</dbReference>
<feature type="compositionally biased region" description="Low complexity" evidence="12">
    <location>
        <begin position="365"/>
        <end position="424"/>
    </location>
</feature>
<dbReference type="GO" id="GO:0006325">
    <property type="term" value="P:chromatin organization"/>
    <property type="evidence" value="ECO:0007669"/>
    <property type="project" value="UniProtKB-KW"/>
</dbReference>
<evidence type="ECO:0000256" key="1">
    <source>
        <dbReference type="ARBA" id="ARBA00004123"/>
    </source>
</evidence>
<keyword evidence="7" id="KW-0053">Apoptosis</keyword>
<accession>A0A9Q0XLW4</accession>
<dbReference type="InterPro" id="IPR021925">
    <property type="entry name" value="BAG6"/>
</dbReference>
<evidence type="ECO:0000256" key="5">
    <source>
        <dbReference type="ARBA" id="ARBA00022490"/>
    </source>
</evidence>
<evidence type="ECO:0000256" key="3">
    <source>
        <dbReference type="ARBA" id="ARBA00004550"/>
    </source>
</evidence>
<feature type="compositionally biased region" description="Low complexity" evidence="12">
    <location>
        <begin position="1031"/>
        <end position="1048"/>
    </location>
</feature>
<evidence type="ECO:0000256" key="11">
    <source>
        <dbReference type="ARBA" id="ARBA00030033"/>
    </source>
</evidence>
<feature type="compositionally biased region" description="Polar residues" evidence="12">
    <location>
        <begin position="1174"/>
        <end position="1186"/>
    </location>
</feature>
<evidence type="ECO:0000256" key="4">
    <source>
        <dbReference type="ARBA" id="ARBA00022448"/>
    </source>
</evidence>
<keyword evidence="4" id="KW-0813">Transport</keyword>
<dbReference type="InterPro" id="IPR048926">
    <property type="entry name" value="Bag6_BAGS"/>
</dbReference>
<dbReference type="GO" id="GO:0071818">
    <property type="term" value="C:BAT3 complex"/>
    <property type="evidence" value="ECO:0007669"/>
    <property type="project" value="TreeGrafter"/>
</dbReference>
<keyword evidence="6" id="KW-0964">Secreted</keyword>
<feature type="compositionally biased region" description="Low complexity" evidence="12">
    <location>
        <begin position="220"/>
        <end position="229"/>
    </location>
</feature>
<dbReference type="Pfam" id="PF20960">
    <property type="entry name" value="Bag6_BAGS"/>
    <property type="match status" value="1"/>
</dbReference>
<dbReference type="InterPro" id="IPR000626">
    <property type="entry name" value="Ubiquitin-like_dom"/>
</dbReference>
<dbReference type="EMBL" id="JAPFRF010000011">
    <property type="protein sequence ID" value="KAJ7317365.1"/>
    <property type="molecule type" value="Genomic_DNA"/>
</dbReference>
<dbReference type="GO" id="GO:0051787">
    <property type="term" value="F:misfolded protein binding"/>
    <property type="evidence" value="ECO:0007669"/>
    <property type="project" value="TreeGrafter"/>
</dbReference>
<dbReference type="Pfam" id="PF12057">
    <property type="entry name" value="BAG6"/>
    <property type="match status" value="1"/>
</dbReference>
<reference evidence="14" key="1">
    <citation type="journal article" date="2023" name="DNA Res.">
        <title>Chromosome-level genome assembly of Phrynocephalus forsythii using third-generation DNA sequencing and Hi-C analysis.</title>
        <authorList>
            <person name="Qi Y."/>
            <person name="Zhao W."/>
            <person name="Zhao Y."/>
            <person name="Niu C."/>
            <person name="Cao S."/>
            <person name="Zhang Y."/>
        </authorList>
    </citation>
    <scope>NUCLEOTIDE SEQUENCE</scope>
    <source>
        <tissue evidence="14">Muscle</tissue>
    </source>
</reference>
<gene>
    <name evidence="14" type="ORF">JRQ81_003527</name>
</gene>
<keyword evidence="15" id="KW-1185">Reference proteome</keyword>
<evidence type="ECO:0000259" key="13">
    <source>
        <dbReference type="PROSITE" id="PS50053"/>
    </source>
</evidence>
<feature type="region of interest" description="Disordered" evidence="12">
    <location>
        <begin position="365"/>
        <end position="432"/>
    </location>
</feature>
<evidence type="ECO:0000256" key="8">
    <source>
        <dbReference type="ARBA" id="ARBA00022853"/>
    </source>
</evidence>